<evidence type="ECO:0008006" key="3">
    <source>
        <dbReference type="Google" id="ProtNLM"/>
    </source>
</evidence>
<comment type="caution">
    <text evidence="1">The sequence shown here is derived from an EMBL/GenBank/DDBJ whole genome shotgun (WGS) entry which is preliminary data.</text>
</comment>
<name>A0ABW9JHA4_9SPHI</name>
<dbReference type="Proteomes" id="UP001517367">
    <property type="component" value="Unassembled WGS sequence"/>
</dbReference>
<evidence type="ECO:0000313" key="1">
    <source>
        <dbReference type="EMBL" id="MFN0290322.1"/>
    </source>
</evidence>
<organism evidence="1 2">
    <name type="scientific">Pedobacter helvus</name>
    <dbReference type="NCBI Taxonomy" id="2563444"/>
    <lineage>
        <taxon>Bacteria</taxon>
        <taxon>Pseudomonadati</taxon>
        <taxon>Bacteroidota</taxon>
        <taxon>Sphingobacteriia</taxon>
        <taxon>Sphingobacteriales</taxon>
        <taxon>Sphingobacteriaceae</taxon>
        <taxon>Pedobacter</taxon>
    </lineage>
</organism>
<evidence type="ECO:0000313" key="2">
    <source>
        <dbReference type="Proteomes" id="UP001517367"/>
    </source>
</evidence>
<dbReference type="RefSeq" id="WP_138727903.1">
    <property type="nucleotide sequence ID" value="NZ_SRMP02000001.1"/>
</dbReference>
<gene>
    <name evidence="1" type="ORF">E5L68_002910</name>
</gene>
<reference evidence="1 2" key="1">
    <citation type="submission" date="2024-12" db="EMBL/GenBank/DDBJ databases">
        <authorList>
            <person name="Hu S."/>
        </authorList>
    </citation>
    <scope>NUCLEOTIDE SEQUENCE [LARGE SCALE GENOMIC DNA]</scope>
    <source>
        <strain evidence="1 2">P-25</strain>
    </source>
</reference>
<protein>
    <recommendedName>
        <fullName evidence="3">Lipocalin-like domain-containing protein</fullName>
    </recommendedName>
</protein>
<sequence length="130" mass="14685">MKNHLSAFSIVLLLTIMFSCKKKTLDEKLIGTWKYTSSIGGYAPTVTVIGNRQLKLTETNFQFLRDGEIVEQGTYKITDEKSWNNDPRIIFEGREEAPKQFIKVLGNKLILFSGAPIAADGVETHYTKVK</sequence>
<proteinExistence type="predicted"/>
<accession>A0ABW9JHA4</accession>
<dbReference type="PROSITE" id="PS51257">
    <property type="entry name" value="PROKAR_LIPOPROTEIN"/>
    <property type="match status" value="1"/>
</dbReference>
<dbReference type="EMBL" id="SRMP02000001">
    <property type="protein sequence ID" value="MFN0290322.1"/>
    <property type="molecule type" value="Genomic_DNA"/>
</dbReference>
<keyword evidence="2" id="KW-1185">Reference proteome</keyword>